<dbReference type="Proteomes" id="UP000789396">
    <property type="component" value="Unassembled WGS sequence"/>
</dbReference>
<dbReference type="AlphaFoldDB" id="A0A9N8ZTS0"/>
<comment type="caution">
    <text evidence="1">The sequence shown here is derived from an EMBL/GenBank/DDBJ whole genome shotgun (WGS) entry which is preliminary data.</text>
</comment>
<reference evidence="1" key="1">
    <citation type="submission" date="2021-06" db="EMBL/GenBank/DDBJ databases">
        <authorList>
            <person name="Kallberg Y."/>
            <person name="Tangrot J."/>
            <person name="Rosling A."/>
        </authorList>
    </citation>
    <scope>NUCLEOTIDE SEQUENCE</scope>
    <source>
        <strain evidence="1">IN212</strain>
    </source>
</reference>
<protein>
    <submittedName>
        <fullName evidence="1">4158_t:CDS:1</fullName>
    </submittedName>
</protein>
<keyword evidence="2" id="KW-1185">Reference proteome</keyword>
<evidence type="ECO:0000313" key="1">
    <source>
        <dbReference type="EMBL" id="CAG8506837.1"/>
    </source>
</evidence>
<organism evidence="1 2">
    <name type="scientific">Racocetra fulgida</name>
    <dbReference type="NCBI Taxonomy" id="60492"/>
    <lineage>
        <taxon>Eukaryota</taxon>
        <taxon>Fungi</taxon>
        <taxon>Fungi incertae sedis</taxon>
        <taxon>Mucoromycota</taxon>
        <taxon>Glomeromycotina</taxon>
        <taxon>Glomeromycetes</taxon>
        <taxon>Diversisporales</taxon>
        <taxon>Gigasporaceae</taxon>
        <taxon>Racocetra</taxon>
    </lineage>
</organism>
<sequence>MTSQDSKLKNPVTSQDNKLENLMMSQDTLSDEQKTSIDIAFIKLFVCDKLSWHLVEYPFFVKFVQQLRPAYCLLICKTLDKTLQNNEVLQFFQDVYDLINIIKPVKDAITFLEKQDTNFADCFLGLAQLEAAIKLISGTEYKMFRYYCIKVFNFRFKEFDFDEHLLAYYLHLGY</sequence>
<name>A0A9N8ZTS0_9GLOM</name>
<dbReference type="EMBL" id="CAJVPZ010002131">
    <property type="protein sequence ID" value="CAG8506837.1"/>
    <property type="molecule type" value="Genomic_DNA"/>
</dbReference>
<evidence type="ECO:0000313" key="2">
    <source>
        <dbReference type="Proteomes" id="UP000789396"/>
    </source>
</evidence>
<gene>
    <name evidence="1" type="ORF">RFULGI_LOCUS2705</name>
</gene>
<dbReference type="OrthoDB" id="2430755at2759"/>
<proteinExistence type="predicted"/>
<accession>A0A9N8ZTS0</accession>